<dbReference type="EMBL" id="KV441470">
    <property type="protein sequence ID" value="OAG25393.1"/>
    <property type="molecule type" value="Genomic_DNA"/>
</dbReference>
<proteinExistence type="predicted"/>
<evidence type="ECO:0000256" key="1">
    <source>
        <dbReference type="SAM" id="MobiDB-lite"/>
    </source>
</evidence>
<accession>A0A177E0A1</accession>
<feature type="region of interest" description="Disordered" evidence="1">
    <location>
        <begin position="1"/>
        <end position="49"/>
    </location>
</feature>
<dbReference type="AlphaFoldDB" id="A0A177E0A1"/>
<sequence length="359" mass="40063">MTQHGNTINAKTSHTMLHRPSSRSTGNRNTQISQQQCEQHSALNNNRRLEPPRYIRARYGAAAELSQMIDEHVASWQFSQASDDRPTSKGTVIVDWDGSGHPAISYRRRATVVEEVLVPQLAPAPLNRKASSLGKAYAKQGRRSAAACTQKPLPSLPTDERVSKQTKRKPLPVGTSGPFVRHDSVISEASNPSRRQAQYFAAPPSIQSPVDPQHAQYATGDGFTADYHPPRYSKTLDSLRRPYITGYDQMTRFRYDYDGHIFHAHRSPSNSISSSRWSAHSDYFGGDVDEYDPQAELRVEDKDLLSLSAGEGRKRHSVGRFVEKVLFKLSGLGLTEKLSCDRKTAREGGTSWQEAGYHT</sequence>
<gene>
    <name evidence="2" type="ORF">CC77DRAFT_318273</name>
</gene>
<keyword evidence="3" id="KW-1185">Reference proteome</keyword>
<dbReference type="VEuPathDB" id="FungiDB:CC77DRAFT_318273"/>
<feature type="region of interest" description="Disordered" evidence="1">
    <location>
        <begin position="143"/>
        <end position="180"/>
    </location>
</feature>
<protein>
    <submittedName>
        <fullName evidence="2">Uncharacterized protein</fullName>
    </submittedName>
</protein>
<dbReference type="GeneID" id="29116830"/>
<organism evidence="2 3">
    <name type="scientific">Alternaria alternata</name>
    <name type="common">Alternaria rot fungus</name>
    <name type="synonym">Torula alternata</name>
    <dbReference type="NCBI Taxonomy" id="5599"/>
    <lineage>
        <taxon>Eukaryota</taxon>
        <taxon>Fungi</taxon>
        <taxon>Dikarya</taxon>
        <taxon>Ascomycota</taxon>
        <taxon>Pezizomycotina</taxon>
        <taxon>Dothideomycetes</taxon>
        <taxon>Pleosporomycetidae</taxon>
        <taxon>Pleosporales</taxon>
        <taxon>Pleosporineae</taxon>
        <taxon>Pleosporaceae</taxon>
        <taxon>Alternaria</taxon>
        <taxon>Alternaria sect. Alternaria</taxon>
        <taxon>Alternaria alternata complex</taxon>
    </lineage>
</organism>
<feature type="compositionally biased region" description="Polar residues" evidence="1">
    <location>
        <begin position="1"/>
        <end position="15"/>
    </location>
</feature>
<feature type="compositionally biased region" description="Polar residues" evidence="1">
    <location>
        <begin position="22"/>
        <end position="46"/>
    </location>
</feature>
<name>A0A177E0A1_ALTAL</name>
<evidence type="ECO:0000313" key="2">
    <source>
        <dbReference type="EMBL" id="OAG25393.1"/>
    </source>
</evidence>
<reference evidence="2 3" key="1">
    <citation type="submission" date="2016-05" db="EMBL/GenBank/DDBJ databases">
        <title>Comparative analysis of secretome profiles of manganese(II)-oxidizing ascomycete fungi.</title>
        <authorList>
            <consortium name="DOE Joint Genome Institute"/>
            <person name="Zeiner C.A."/>
            <person name="Purvine S.O."/>
            <person name="Zink E.M."/>
            <person name="Wu S."/>
            <person name="Pasa-Tolic L."/>
            <person name="Chaput D.L."/>
            <person name="Haridas S."/>
            <person name="Grigoriev I.V."/>
            <person name="Santelli C.M."/>
            <person name="Hansel C.M."/>
        </authorList>
    </citation>
    <scope>NUCLEOTIDE SEQUENCE [LARGE SCALE GENOMIC DNA]</scope>
    <source>
        <strain evidence="2 3">SRC1lrK2f</strain>
    </source>
</reference>
<dbReference type="Proteomes" id="UP000077248">
    <property type="component" value="Unassembled WGS sequence"/>
</dbReference>
<evidence type="ECO:0000313" key="3">
    <source>
        <dbReference type="Proteomes" id="UP000077248"/>
    </source>
</evidence>
<dbReference type="KEGG" id="aalt:CC77DRAFT_318273"/>
<dbReference type="RefSeq" id="XP_018390814.1">
    <property type="nucleotide sequence ID" value="XM_018531236.1"/>
</dbReference>